<organism evidence="2 3">
    <name type="scientific">Arcobacter caeni</name>
    <dbReference type="NCBI Taxonomy" id="1912877"/>
    <lineage>
        <taxon>Bacteria</taxon>
        <taxon>Pseudomonadati</taxon>
        <taxon>Campylobacterota</taxon>
        <taxon>Epsilonproteobacteria</taxon>
        <taxon>Campylobacterales</taxon>
        <taxon>Arcobacteraceae</taxon>
        <taxon>Arcobacter</taxon>
    </lineage>
</organism>
<dbReference type="Proteomes" id="UP000251135">
    <property type="component" value="Unassembled WGS sequence"/>
</dbReference>
<evidence type="ECO:0000313" key="2">
    <source>
        <dbReference type="EMBL" id="PUE65489.1"/>
    </source>
</evidence>
<reference evidence="2 3" key="1">
    <citation type="submission" date="2017-02" db="EMBL/GenBank/DDBJ databases">
        <title>Arcobacter caeni sp. nov, a new Arcobacter species isolated from reclaimed water.</title>
        <authorList>
            <person name="Figueras M.J."/>
            <person name="Perez-Cataluna A."/>
            <person name="Salas-Masso N."/>
        </authorList>
    </citation>
    <scope>NUCLEOTIDE SEQUENCE [LARGE SCALE GENOMIC DNA]</scope>
    <source>
        <strain evidence="2 3">RW17-10</strain>
    </source>
</reference>
<name>A0A363D2G4_9BACT</name>
<dbReference type="OrthoDB" id="6917259at2"/>
<gene>
    <name evidence="2" type="ORF">B0174_03985</name>
</gene>
<feature type="domain" description="TniQ" evidence="1">
    <location>
        <begin position="6"/>
        <end position="143"/>
    </location>
</feature>
<sequence length="359" mass="42652">MLAVKVLPKEYELISSWLLRLTNNNGTNINVLSDFLFNNSKLTLNDIDKSLESKDIHQLAEYTDIDSKIIERLTLKNFLSSFSKEPLDSLKKWKWIIPSGTKYTIKTNGLLFCSKCLEEKNTIFYIFNRLSWNIICPIHKQLLQNKCSRCNHQFSPNLKNFNDTFHICSYCNYDLSLDISDENISCESLELQIYLNNCIKEKQIIKSNYNLLDKTLFELFYTTRTLLNFTLAIQKNKRIINLLKEEFQLNNKLFFKNKATLYFDILRSEERMKLMHIISRFLKMDIKLFENFLRISKITYRQFLASNTAIPESSTIKYLSKNLKIRETSQNKRTHHKKIQPKSEEEVDILMYELEEFLE</sequence>
<dbReference type="EMBL" id="MUXE01000004">
    <property type="protein sequence ID" value="PUE65489.1"/>
    <property type="molecule type" value="Genomic_DNA"/>
</dbReference>
<dbReference type="AlphaFoldDB" id="A0A363D2G4"/>
<accession>A0A363D2G4</accession>
<keyword evidence="3" id="KW-1185">Reference proteome</keyword>
<comment type="caution">
    <text evidence="2">The sequence shown here is derived from an EMBL/GenBank/DDBJ whole genome shotgun (WGS) entry which is preliminary data.</text>
</comment>
<proteinExistence type="predicted"/>
<dbReference type="Pfam" id="PF06527">
    <property type="entry name" value="TniQ"/>
    <property type="match status" value="1"/>
</dbReference>
<dbReference type="RefSeq" id="WP_108558364.1">
    <property type="nucleotide sequence ID" value="NZ_MUXE01000004.1"/>
</dbReference>
<evidence type="ECO:0000313" key="3">
    <source>
        <dbReference type="Proteomes" id="UP000251135"/>
    </source>
</evidence>
<evidence type="ECO:0000259" key="1">
    <source>
        <dbReference type="Pfam" id="PF06527"/>
    </source>
</evidence>
<protein>
    <recommendedName>
        <fullName evidence="1">TniQ domain-containing protein</fullName>
    </recommendedName>
</protein>
<dbReference type="InterPro" id="IPR009492">
    <property type="entry name" value="TniQ"/>
</dbReference>